<organism evidence="2 3">
    <name type="scientific">Arsenicicoccus cauae</name>
    <dbReference type="NCBI Taxonomy" id="2663847"/>
    <lineage>
        <taxon>Bacteria</taxon>
        <taxon>Bacillati</taxon>
        <taxon>Actinomycetota</taxon>
        <taxon>Actinomycetes</taxon>
        <taxon>Micrococcales</taxon>
        <taxon>Intrasporangiaceae</taxon>
        <taxon>Arsenicicoccus</taxon>
    </lineage>
</organism>
<keyword evidence="3" id="KW-1185">Reference proteome</keyword>
<dbReference type="Pfam" id="PF11716">
    <property type="entry name" value="MDMPI_N"/>
    <property type="match status" value="1"/>
</dbReference>
<sequence>MTTTTHPTTRTDDNPTLASWRQHAEPFTAVVVAVTDWDAASPCEGWTATDVVDHVVQTERDFVEGCGLALPVTAEGSPSHRWAAHETAVAALLADPAVGDQAFDGHFGPTTVGATLTRFYGFDLLVHRWDIARSQGRDEVLTDTELDEIDAAVDGFGEHAYAPGIFARPVEVPEGADRRARVLARTGRRA</sequence>
<comment type="caution">
    <text evidence="2">The sequence shown here is derived from an EMBL/GenBank/DDBJ whole genome shotgun (WGS) entry which is preliminary data.</text>
</comment>
<dbReference type="Proteomes" id="UP000431092">
    <property type="component" value="Unassembled WGS sequence"/>
</dbReference>
<proteinExistence type="predicted"/>
<gene>
    <name evidence="2" type="ORF">GGG17_08385</name>
</gene>
<evidence type="ECO:0000313" key="3">
    <source>
        <dbReference type="Proteomes" id="UP000431092"/>
    </source>
</evidence>
<dbReference type="GO" id="GO:0046872">
    <property type="term" value="F:metal ion binding"/>
    <property type="evidence" value="ECO:0007669"/>
    <property type="project" value="InterPro"/>
</dbReference>
<reference evidence="2 3" key="1">
    <citation type="submission" date="2019-11" db="EMBL/GenBank/DDBJ databases">
        <title>Whole genome sequencing identifies a novel species of the genus Arsenicicoccus isolated from human blood.</title>
        <authorList>
            <person name="Jeong J.H."/>
            <person name="Kweon O.J."/>
            <person name="Kim H.R."/>
            <person name="Kim T.-H."/>
            <person name="Ha S.-M."/>
            <person name="Lee M.-K."/>
        </authorList>
    </citation>
    <scope>NUCLEOTIDE SEQUENCE [LARGE SCALE GENOMIC DNA]</scope>
    <source>
        <strain evidence="2 3">MKL-02</strain>
    </source>
</reference>
<dbReference type="InterPro" id="IPR024344">
    <property type="entry name" value="MDMPI_metal-binding"/>
</dbReference>
<protein>
    <submittedName>
        <fullName evidence="2">TIGR03086 family protein</fullName>
    </submittedName>
</protein>
<evidence type="ECO:0000259" key="1">
    <source>
        <dbReference type="Pfam" id="PF11716"/>
    </source>
</evidence>
<dbReference type="SUPFAM" id="SSF109854">
    <property type="entry name" value="DinB/YfiT-like putative metalloenzymes"/>
    <property type="match status" value="1"/>
</dbReference>
<dbReference type="RefSeq" id="WP_154593267.1">
    <property type="nucleotide sequence ID" value="NZ_WLVL01000028.1"/>
</dbReference>
<accession>A0A6I3IE83</accession>
<dbReference type="EMBL" id="WLVL01000028">
    <property type="protein sequence ID" value="MTB71987.1"/>
    <property type="molecule type" value="Genomic_DNA"/>
</dbReference>
<name>A0A6I3IE83_9MICO</name>
<evidence type="ECO:0000313" key="2">
    <source>
        <dbReference type="EMBL" id="MTB71987.1"/>
    </source>
</evidence>
<feature type="domain" description="Mycothiol-dependent maleylpyruvate isomerase metal-binding" evidence="1">
    <location>
        <begin position="24"/>
        <end position="63"/>
    </location>
</feature>
<dbReference type="AlphaFoldDB" id="A0A6I3IE83"/>
<dbReference type="InterPro" id="IPR034660">
    <property type="entry name" value="DinB/YfiT-like"/>
</dbReference>